<comment type="pathway">
    <text evidence="11">Nitrogen metabolism; (S)-allantoin degradation; allantoate from (S)-allantoin: step 1/1.</text>
</comment>
<dbReference type="Gene3D" id="3.30.70.360">
    <property type="match status" value="1"/>
</dbReference>
<dbReference type="SUPFAM" id="SSF51338">
    <property type="entry name" value="Composite domain of metallo-dependent hydrolases"/>
    <property type="match status" value="1"/>
</dbReference>
<comment type="cofactor">
    <cofactor evidence="11">
        <name>Zn(2+)</name>
        <dbReference type="ChEBI" id="CHEBI:29105"/>
    </cofactor>
    <text evidence="11">Binds 2 Zn(2+) ions per subunit.</text>
</comment>
<comment type="similarity">
    <text evidence="4">Belongs to the metallo-dependent hydrolases superfamily. DHOase family. Class I DHOase subfamily.</text>
</comment>
<dbReference type="PANTHER" id="PTHR32494:SF19">
    <property type="entry name" value="ALLANTOATE DEIMINASE-RELATED"/>
    <property type="match status" value="1"/>
</dbReference>
<dbReference type="NCBIfam" id="TIGR03178">
    <property type="entry name" value="allantoinase"/>
    <property type="match status" value="1"/>
</dbReference>
<dbReference type="Pfam" id="PF01546">
    <property type="entry name" value="Peptidase_M20"/>
    <property type="match status" value="1"/>
</dbReference>
<feature type="binding site" description="via carbamate group" evidence="11">
    <location>
        <position position="595"/>
    </location>
    <ligand>
        <name>Zn(2+)</name>
        <dbReference type="ChEBI" id="CHEBI:29105"/>
        <label>1</label>
    </ligand>
</feature>
<comment type="subunit">
    <text evidence="5">Homodimer.</text>
</comment>
<proteinExistence type="inferred from homology"/>
<dbReference type="GO" id="GO:0008270">
    <property type="term" value="F:zinc ion binding"/>
    <property type="evidence" value="ECO:0007669"/>
    <property type="project" value="InterPro"/>
</dbReference>
<comment type="subunit">
    <text evidence="6 11">Homotetramer.</text>
</comment>
<dbReference type="SUPFAM" id="SSF55031">
    <property type="entry name" value="Bacterial exopeptidase dimerisation domain"/>
    <property type="match status" value="1"/>
</dbReference>
<evidence type="ECO:0000256" key="4">
    <source>
        <dbReference type="ARBA" id="ARBA00010286"/>
    </source>
</evidence>
<evidence type="ECO:0000256" key="5">
    <source>
        <dbReference type="ARBA" id="ARBA00011738"/>
    </source>
</evidence>
<dbReference type="GO" id="GO:0000256">
    <property type="term" value="P:allantoin catabolic process"/>
    <property type="evidence" value="ECO:0007669"/>
    <property type="project" value="UniProtKB-UniRule"/>
</dbReference>
<keyword evidence="11" id="KW-0862">Zinc</keyword>
<comment type="similarity">
    <text evidence="11">Belongs to the metallo-dependent hydrolases superfamily. Allantoinase family.</text>
</comment>
<protein>
    <recommendedName>
        <fullName evidence="11">Allantoinase</fullName>
        <ecNumber evidence="11">3.5.2.5</ecNumber>
    </recommendedName>
    <alternativeName>
        <fullName evidence="11">Allantoin-utilizing enzyme</fullName>
    </alternativeName>
</protein>
<feature type="binding site" evidence="11">
    <location>
        <position position="631"/>
    </location>
    <ligand>
        <name>Zn(2+)</name>
        <dbReference type="ChEBI" id="CHEBI:29105"/>
        <label>2</label>
    </ligand>
</feature>
<dbReference type="Gene3D" id="3.20.20.140">
    <property type="entry name" value="Metal-dependent hydrolases"/>
    <property type="match status" value="1"/>
</dbReference>
<feature type="modified residue" description="N6-carboxylysine" evidence="11">
    <location>
        <position position="595"/>
    </location>
</feature>
<evidence type="ECO:0000259" key="12">
    <source>
        <dbReference type="Pfam" id="PF01979"/>
    </source>
</evidence>
<evidence type="ECO:0000313" key="13">
    <source>
        <dbReference type="EMBL" id="CAA9535080.1"/>
    </source>
</evidence>
<feature type="binding site" evidence="11">
    <location>
        <position position="508"/>
    </location>
    <ligand>
        <name>Zn(2+)</name>
        <dbReference type="ChEBI" id="CHEBI:29105"/>
        <label>1</label>
    </ligand>
</feature>
<feature type="binding site" evidence="11">
    <location>
        <position position="687"/>
    </location>
    <ligand>
        <name>Zn(2+)</name>
        <dbReference type="ChEBI" id="CHEBI:29105"/>
        <label>2</label>
    </ligand>
</feature>
<feature type="binding site" evidence="11">
    <location>
        <position position="510"/>
    </location>
    <ligand>
        <name>Zn(2+)</name>
        <dbReference type="ChEBI" id="CHEBI:29105"/>
        <label>1</label>
    </ligand>
</feature>
<comment type="function">
    <text evidence="2">Catalyzes the reversible cyclization of carbamoyl aspartate to dihydroorotate.</text>
</comment>
<comment type="catalytic activity">
    <reaction evidence="11">
        <text>(S)-allantoin + H2O = allantoate + H(+)</text>
        <dbReference type="Rhea" id="RHEA:17029"/>
        <dbReference type="ChEBI" id="CHEBI:15377"/>
        <dbReference type="ChEBI" id="CHEBI:15378"/>
        <dbReference type="ChEBI" id="CHEBI:15678"/>
        <dbReference type="ChEBI" id="CHEBI:17536"/>
        <dbReference type="EC" id="3.5.2.5"/>
    </reaction>
</comment>
<dbReference type="NCBIfam" id="NF006775">
    <property type="entry name" value="PRK09290.2-5"/>
    <property type="match status" value="1"/>
</dbReference>
<dbReference type="InterPro" id="IPR006680">
    <property type="entry name" value="Amidohydro-rel"/>
</dbReference>
<dbReference type="CDD" id="cd03884">
    <property type="entry name" value="M20_bAS"/>
    <property type="match status" value="1"/>
</dbReference>
<sequence length="901" mass="92304">MTRTDPPPEAAGPGDTSARAEMVAARCEALAALSDEPGRLSRPYGGPALRAARDMVAAWMGAAGMATRRDTVGNLIGRVDAGDPAGAAAPTLLLGSHLDTVRDAGRFDGALGVLLAIAAVERLRLDVRRPFAVEVVAFADEEGLRFRSAYLGSRALAGTIDAAMLALEDASGRSVAEAIRDYGGDPSPAGLATARREPAGIIGYVEVHLEQGPVLERLGAPVGVVSAIAGQSRIAVRFAGEAGHAGTVPMGSRRDALCAAAEFVLAVETAAADGADRGLVATVGQLAVAPGASNVVPGSVALTLDARAPDDRGRETLVATLREAARAIGDRRAVAVAWEVVQRAPAVACDPGLTDRLAAAVTSLGLPAHRLPSGAGHDAVALAGICPVAMLFVRCAGGVSHHPAEHVATPDIAIALGVADRFLADLAAAPRRGRAPSTSPRRPPEPRMATFDLLVRGGTLVLADRTVRGDLAALDGRVIALGPDLAGPAREEVDASGLHVFPGVVDAHVHLNDPGRADWEGISPGTAALAAGGATTACDMPLNSLPPTVDGAAFDAKAAAIAGGARIDLALWGGLVPGDLDRLDELAERGVVGFKAFMSDSGVPEFPAADERTLHRGMERAARLGMPVAVHAEDDGLTRRLAAAAVAAGRTGARDYGASRPAEAEITAIARAIALAEETGCALHVVHVSTGAGVALVAAARARGVDVTCETCPHYLLLDEDDAVRLGTLAKCAPPLRPAAEVAALWAALAAGDIDWVASDHSPSPADLKAGRDWFAAWGGIGGCQTLLPALLTAGHHGRRLPLRAIASLTSGAAARRFCLPGKGALAVGQDADFALVDLGAAWDLTAEDLRSRHRLSPFVGTRFRGRVVRTVLRGITVARKNEPVGPPIGRLLRPDRRQSA</sequence>
<dbReference type="NCBIfam" id="TIGR01879">
    <property type="entry name" value="hydantase"/>
    <property type="match status" value="1"/>
</dbReference>
<dbReference type="InterPro" id="IPR036264">
    <property type="entry name" value="Bact_exopeptidase_dim_dom"/>
</dbReference>
<reference evidence="13" key="1">
    <citation type="submission" date="2020-02" db="EMBL/GenBank/DDBJ databases">
        <authorList>
            <person name="Meier V. D."/>
        </authorList>
    </citation>
    <scope>NUCLEOTIDE SEQUENCE</scope>
    <source>
        <strain evidence="13">AVDCRST_MAG49</strain>
    </source>
</reference>
<name>A0A6J4TXM1_9BACT</name>
<dbReference type="InterPro" id="IPR002933">
    <property type="entry name" value="Peptidase_M20"/>
</dbReference>
<feature type="binding site" description="via carbamate group" evidence="11">
    <location>
        <position position="595"/>
    </location>
    <ligand>
        <name>Zn(2+)</name>
        <dbReference type="ChEBI" id="CHEBI:29105"/>
        <label>2</label>
    </ligand>
</feature>
<keyword evidence="7 11" id="KW-0659">Purine metabolism</keyword>
<evidence type="ECO:0000256" key="6">
    <source>
        <dbReference type="ARBA" id="ARBA00011881"/>
    </source>
</evidence>
<keyword evidence="10" id="KW-0464">Manganese</keyword>
<evidence type="ECO:0000256" key="2">
    <source>
        <dbReference type="ARBA" id="ARBA00002368"/>
    </source>
</evidence>
<keyword evidence="9 11" id="KW-0378">Hydrolase</keyword>
<evidence type="ECO:0000256" key="9">
    <source>
        <dbReference type="ARBA" id="ARBA00022801"/>
    </source>
</evidence>
<dbReference type="GO" id="GO:0050897">
    <property type="term" value="F:cobalt ion binding"/>
    <property type="evidence" value="ECO:0007669"/>
    <property type="project" value="InterPro"/>
</dbReference>
<dbReference type="InterPro" id="IPR011059">
    <property type="entry name" value="Metal-dep_hydrolase_composite"/>
</dbReference>
<dbReference type="GO" id="GO:0016813">
    <property type="term" value="F:hydrolase activity, acting on carbon-nitrogen (but not peptide) bonds, in linear amidines"/>
    <property type="evidence" value="ECO:0007669"/>
    <property type="project" value="InterPro"/>
</dbReference>
<dbReference type="PROSITE" id="PS00758">
    <property type="entry name" value="ARGE_DAPE_CPG2_1"/>
    <property type="match status" value="1"/>
</dbReference>
<feature type="binding site" evidence="11">
    <location>
        <position position="760"/>
    </location>
    <ligand>
        <name>Zn(2+)</name>
        <dbReference type="ChEBI" id="CHEBI:29105"/>
        <label>1</label>
    </ligand>
</feature>
<organism evidence="13">
    <name type="scientific">uncultured Thermomicrobiales bacterium</name>
    <dbReference type="NCBI Taxonomy" id="1645740"/>
    <lineage>
        <taxon>Bacteria</taxon>
        <taxon>Pseudomonadati</taxon>
        <taxon>Thermomicrobiota</taxon>
        <taxon>Thermomicrobia</taxon>
        <taxon>Thermomicrobiales</taxon>
        <taxon>environmental samples</taxon>
    </lineage>
</organism>
<comment type="similarity">
    <text evidence="3">Belongs to the peptidase M20 family.</text>
</comment>
<dbReference type="InterPro" id="IPR010158">
    <property type="entry name" value="Amidase_Cbmase"/>
</dbReference>
<dbReference type="SUPFAM" id="SSF53187">
    <property type="entry name" value="Zn-dependent exopeptidases"/>
    <property type="match status" value="1"/>
</dbReference>
<dbReference type="HAMAP" id="MF_01645">
    <property type="entry name" value="Hydantoinase"/>
    <property type="match status" value="1"/>
</dbReference>
<keyword evidence="8 11" id="KW-0479">Metal-binding</keyword>
<evidence type="ECO:0000256" key="7">
    <source>
        <dbReference type="ARBA" id="ARBA00022631"/>
    </source>
</evidence>
<dbReference type="InterPro" id="IPR047604">
    <property type="entry name" value="Allantoinase_bact"/>
</dbReference>
<dbReference type="InterPro" id="IPR002195">
    <property type="entry name" value="Dihydroorotase_CS"/>
</dbReference>
<evidence type="ECO:0000256" key="11">
    <source>
        <dbReference type="HAMAP-Rule" id="MF_01645"/>
    </source>
</evidence>
<dbReference type="SUPFAM" id="SSF51556">
    <property type="entry name" value="Metallo-dependent hydrolases"/>
    <property type="match status" value="1"/>
</dbReference>
<evidence type="ECO:0000256" key="10">
    <source>
        <dbReference type="ARBA" id="ARBA00023211"/>
    </source>
</evidence>
<feature type="domain" description="Amidohydrolase-related" evidence="12">
    <location>
        <begin position="500"/>
        <end position="875"/>
    </location>
</feature>
<dbReference type="Pfam" id="PF01979">
    <property type="entry name" value="Amidohydro_1"/>
    <property type="match status" value="1"/>
</dbReference>
<dbReference type="GO" id="GO:0006144">
    <property type="term" value="P:purine nucleobase metabolic process"/>
    <property type="evidence" value="ECO:0007669"/>
    <property type="project" value="UniProtKB-KW"/>
</dbReference>
<dbReference type="AlphaFoldDB" id="A0A6J4TXM1"/>
<evidence type="ECO:0000256" key="3">
    <source>
        <dbReference type="ARBA" id="ARBA00006153"/>
    </source>
</evidence>
<evidence type="ECO:0000256" key="8">
    <source>
        <dbReference type="ARBA" id="ARBA00022723"/>
    </source>
</evidence>
<comment type="function">
    <text evidence="11">Catalyzes the conversion of allantoin (5-ureidohydantoin) to allantoic acid by hydrolytic cleavage of the five-member hydantoin ring.</text>
</comment>
<accession>A0A6J4TXM1</accession>
<dbReference type="EMBL" id="CADCWG010000014">
    <property type="protein sequence ID" value="CAA9535080.1"/>
    <property type="molecule type" value="Genomic_DNA"/>
</dbReference>
<comment type="PTM">
    <text evidence="11">Carboxylation allows a single lysine to coordinate two zinc ions.</text>
</comment>
<dbReference type="UniPathway" id="UPA00395">
    <property type="reaction ID" value="UER00653"/>
</dbReference>
<dbReference type="InterPro" id="IPR017593">
    <property type="entry name" value="Allantoinase"/>
</dbReference>
<evidence type="ECO:0000256" key="1">
    <source>
        <dbReference type="ARBA" id="ARBA00001936"/>
    </source>
</evidence>
<dbReference type="EC" id="3.5.2.5" evidence="11"/>
<dbReference type="PROSITE" id="PS00482">
    <property type="entry name" value="DIHYDROOROTASE_1"/>
    <property type="match status" value="1"/>
</dbReference>
<dbReference type="PANTHER" id="PTHR32494">
    <property type="entry name" value="ALLANTOATE DEIMINASE-RELATED"/>
    <property type="match status" value="1"/>
</dbReference>
<comment type="cofactor">
    <cofactor evidence="1">
        <name>Mn(2+)</name>
        <dbReference type="ChEBI" id="CHEBI:29035"/>
    </cofactor>
</comment>
<dbReference type="GO" id="GO:0004038">
    <property type="term" value="F:allantoinase activity"/>
    <property type="evidence" value="ECO:0007669"/>
    <property type="project" value="UniProtKB-UniRule"/>
</dbReference>
<dbReference type="InterPro" id="IPR001261">
    <property type="entry name" value="ArgE/DapE_CS"/>
</dbReference>
<dbReference type="Gene3D" id="3.40.630.10">
    <property type="entry name" value="Zn peptidases"/>
    <property type="match status" value="1"/>
</dbReference>
<dbReference type="InterPro" id="IPR032466">
    <property type="entry name" value="Metal_Hydrolase"/>
</dbReference>
<gene>
    <name evidence="11" type="primary">allB</name>
    <name evidence="13" type="ORF">AVDCRST_MAG49-361</name>
</gene>